<evidence type="ECO:0000313" key="3">
    <source>
        <dbReference type="EMBL" id="GLI66741.1"/>
    </source>
</evidence>
<dbReference type="Proteomes" id="UP001165090">
    <property type="component" value="Unassembled WGS sequence"/>
</dbReference>
<evidence type="ECO:0000256" key="1">
    <source>
        <dbReference type="SAM" id="SignalP"/>
    </source>
</evidence>
<dbReference type="Pfam" id="PF05548">
    <property type="entry name" value="Peptidase_M11"/>
    <property type="match status" value="1"/>
</dbReference>
<gene>
    <name evidence="3" type="ORF">VaNZ11_010689</name>
</gene>
<evidence type="ECO:0000259" key="2">
    <source>
        <dbReference type="Pfam" id="PF05548"/>
    </source>
</evidence>
<dbReference type="EMBL" id="BSDZ01000039">
    <property type="protein sequence ID" value="GLI66741.1"/>
    <property type="molecule type" value="Genomic_DNA"/>
</dbReference>
<protein>
    <recommendedName>
        <fullName evidence="2">Peptidase M11 gametolysin domain-containing protein</fullName>
    </recommendedName>
</protein>
<proteinExistence type="predicted"/>
<comment type="caution">
    <text evidence="3">The sequence shown here is derived from an EMBL/GenBank/DDBJ whole genome shotgun (WGS) entry which is preliminary data.</text>
</comment>
<evidence type="ECO:0000313" key="4">
    <source>
        <dbReference type="Proteomes" id="UP001165090"/>
    </source>
</evidence>
<organism evidence="3 4">
    <name type="scientific">Volvox africanus</name>
    <dbReference type="NCBI Taxonomy" id="51714"/>
    <lineage>
        <taxon>Eukaryota</taxon>
        <taxon>Viridiplantae</taxon>
        <taxon>Chlorophyta</taxon>
        <taxon>core chlorophytes</taxon>
        <taxon>Chlorophyceae</taxon>
        <taxon>CS clade</taxon>
        <taxon>Chlamydomonadales</taxon>
        <taxon>Volvocaceae</taxon>
        <taxon>Volvox</taxon>
    </lineage>
</organism>
<sequence length="573" mass="60321">MAGPGTASLRSCSPCTLCIELMILVLLALNSDARILETFRAKLVVLNAPRHGRQLVGDVSYHARTRSSTGELVLYSLVFGPDAFKPGPELKTGVLVQLTVDLDLSGIVPDAANQGAAFAGVPGTLYVTSWVEESYGGTTDPLNPVSNVYYTGSKPLLLSAAVWVVNEVCGTRVERALTVEDVSAVLFGPPAGAALRSPGLPDQHFPLLGLNRLLYECSYGNFILKRSSTVVLSLALPCSGARPNGASWSSSPGSEGVTGACGNNELWGWMEYAVSITRQVRDIDTSQFRRRVLVLPPVGGSGGSLCPSWQQRGSYGCDEDHGCDIWIRGERDHLLQWLVAQIGASMLLQPATSSANPSGLNPLVNSGQPTDPSCALGAAEGTYQCFNGPNAFKLLLSNPWVQIDSKSGLGVGDTKVVTLPPAALSADHLLLVLLNRKTPSSAAPHPLYVQYREPVGGDAGLPATTAGRLVLHSVNTTTTPVGLTGAPPTVFLAAMGVGQSYRYQPANVLIRFTHRTFPVAEDVGGVTGGSATVAVCRYQGFSETGGECEDGLDNDCDGLVDVDDPDCQVVDEV</sequence>
<accession>A0ABQ5SC33</accession>
<dbReference type="InterPro" id="IPR008752">
    <property type="entry name" value="Peptidase_M11"/>
</dbReference>
<keyword evidence="1" id="KW-0732">Signal</keyword>
<feature type="domain" description="Peptidase M11 gametolysin" evidence="2">
    <location>
        <begin position="371"/>
        <end position="478"/>
    </location>
</feature>
<keyword evidence="4" id="KW-1185">Reference proteome</keyword>
<feature type="chain" id="PRO_5045630696" description="Peptidase M11 gametolysin domain-containing protein" evidence="1">
    <location>
        <begin position="34"/>
        <end position="573"/>
    </location>
</feature>
<name>A0ABQ5SC33_9CHLO</name>
<feature type="signal peptide" evidence="1">
    <location>
        <begin position="1"/>
        <end position="33"/>
    </location>
</feature>
<reference evidence="3 4" key="1">
    <citation type="journal article" date="2023" name="IScience">
        <title>Expanded male sex-determining region conserved during the evolution of homothallism in the green alga Volvox.</title>
        <authorList>
            <person name="Yamamoto K."/>
            <person name="Matsuzaki R."/>
            <person name="Mahakham W."/>
            <person name="Heman W."/>
            <person name="Sekimoto H."/>
            <person name="Kawachi M."/>
            <person name="Minakuchi Y."/>
            <person name="Toyoda A."/>
            <person name="Nozaki H."/>
        </authorList>
    </citation>
    <scope>NUCLEOTIDE SEQUENCE [LARGE SCALE GENOMIC DNA]</scope>
    <source>
        <strain evidence="3 4">NIES-4468</strain>
    </source>
</reference>